<dbReference type="EMBL" id="JALLBG020000150">
    <property type="protein sequence ID" value="KAL3761405.1"/>
    <property type="molecule type" value="Genomic_DNA"/>
</dbReference>
<gene>
    <name evidence="1" type="ORF">ACHAWU_007364</name>
</gene>
<organism evidence="1 2">
    <name type="scientific">Discostella pseudostelligera</name>
    <dbReference type="NCBI Taxonomy" id="259834"/>
    <lineage>
        <taxon>Eukaryota</taxon>
        <taxon>Sar</taxon>
        <taxon>Stramenopiles</taxon>
        <taxon>Ochrophyta</taxon>
        <taxon>Bacillariophyta</taxon>
        <taxon>Coscinodiscophyceae</taxon>
        <taxon>Thalassiosirophycidae</taxon>
        <taxon>Stephanodiscales</taxon>
        <taxon>Stephanodiscaceae</taxon>
        <taxon>Discostella</taxon>
    </lineage>
</organism>
<evidence type="ECO:0000313" key="2">
    <source>
        <dbReference type="Proteomes" id="UP001530293"/>
    </source>
</evidence>
<dbReference type="AlphaFoldDB" id="A0ABD3MBD0"/>
<protein>
    <submittedName>
        <fullName evidence="1">Uncharacterized protein</fullName>
    </submittedName>
</protein>
<evidence type="ECO:0000313" key="1">
    <source>
        <dbReference type="EMBL" id="KAL3761405.1"/>
    </source>
</evidence>
<reference evidence="1 2" key="1">
    <citation type="submission" date="2024-10" db="EMBL/GenBank/DDBJ databases">
        <title>Updated reference genomes for cyclostephanoid diatoms.</title>
        <authorList>
            <person name="Roberts W.R."/>
            <person name="Alverson A.J."/>
        </authorList>
    </citation>
    <scope>NUCLEOTIDE SEQUENCE [LARGE SCALE GENOMIC DNA]</scope>
    <source>
        <strain evidence="1 2">AJA232-27</strain>
    </source>
</reference>
<accession>A0ABD3MBD0</accession>
<proteinExistence type="predicted"/>
<dbReference type="Proteomes" id="UP001530293">
    <property type="component" value="Unassembled WGS sequence"/>
</dbReference>
<sequence>MKSSFSSTIIGSSILAAILFLPSASYAFLNLPFINQANPALANYAAAQEDALLKIHLDIGQVDVAKSGSSGRGGGGGGGVVMTGNRLGIDGLLLELHGNQIANYIHPKMPGADGPNPQLSTGAKALNILKPGKYVDLTGSKSISLEHGVWEMIWRRNANAGALICGFDVPTEVTRNNGASIPKGRMYVTFPVWTEETLQDLRQRKIKAEEIAVECMERLKEETRKMEETNNPLMKAMHFRNACKAHEEIDYSGYRSYNAMPLERDMITLKNGLHLCSLGTVWTKKDGFFGGDHVLLGTASAMAGVREELNEKKAVTERELKAVAFDGLRPFE</sequence>
<comment type="caution">
    <text evidence="1">The sequence shown here is derived from an EMBL/GenBank/DDBJ whole genome shotgun (WGS) entry which is preliminary data.</text>
</comment>
<keyword evidence="2" id="KW-1185">Reference proteome</keyword>
<name>A0ABD3MBD0_9STRA</name>